<keyword evidence="2" id="KW-1185">Reference proteome</keyword>
<dbReference type="EMBL" id="JAPEIS010000005">
    <property type="protein sequence ID" value="KAJ8066499.1"/>
    <property type="molecule type" value="Genomic_DNA"/>
</dbReference>
<dbReference type="Proteomes" id="UP001152300">
    <property type="component" value="Unassembled WGS sequence"/>
</dbReference>
<dbReference type="AlphaFoldDB" id="A0A9X0DKM9"/>
<evidence type="ECO:0000313" key="1">
    <source>
        <dbReference type="EMBL" id="KAJ8066499.1"/>
    </source>
</evidence>
<organism evidence="1 2">
    <name type="scientific">Sclerotinia nivalis</name>
    <dbReference type="NCBI Taxonomy" id="352851"/>
    <lineage>
        <taxon>Eukaryota</taxon>
        <taxon>Fungi</taxon>
        <taxon>Dikarya</taxon>
        <taxon>Ascomycota</taxon>
        <taxon>Pezizomycotina</taxon>
        <taxon>Leotiomycetes</taxon>
        <taxon>Helotiales</taxon>
        <taxon>Sclerotiniaceae</taxon>
        <taxon>Sclerotinia</taxon>
    </lineage>
</organism>
<name>A0A9X0DKM9_9HELO</name>
<proteinExistence type="predicted"/>
<gene>
    <name evidence="1" type="ORF">OCU04_005558</name>
</gene>
<protein>
    <submittedName>
        <fullName evidence="1">Uncharacterized protein</fullName>
    </submittedName>
</protein>
<reference evidence="1" key="1">
    <citation type="submission" date="2022-11" db="EMBL/GenBank/DDBJ databases">
        <title>Genome Resource of Sclerotinia nivalis Strain SnTB1, a Plant Pathogen Isolated from American Ginseng.</title>
        <authorList>
            <person name="Fan S."/>
        </authorList>
    </citation>
    <scope>NUCLEOTIDE SEQUENCE</scope>
    <source>
        <strain evidence="1">SnTB1</strain>
    </source>
</reference>
<evidence type="ECO:0000313" key="2">
    <source>
        <dbReference type="Proteomes" id="UP001152300"/>
    </source>
</evidence>
<accession>A0A9X0DKM9</accession>
<dbReference type="OrthoDB" id="3525997at2759"/>
<sequence>MMDPKKYDELLQQEDHYGQKYNVQIFLELATDLNCNDPTGPQMHSAVMTVIGESFIANNSPVFKSDDNGAFYRQIDALVNVRIKLVEWLKEMNDKGIMSYEDEQAYITHGDLRHARSGILDNAGEYLDWLSRRRAEFLEMI</sequence>
<comment type="caution">
    <text evidence="1">The sequence shown here is derived from an EMBL/GenBank/DDBJ whole genome shotgun (WGS) entry which is preliminary data.</text>
</comment>